<comment type="caution">
    <text evidence="2">The sequence shown here is derived from an EMBL/GenBank/DDBJ whole genome shotgun (WGS) entry which is preliminary data.</text>
</comment>
<evidence type="ECO:0000256" key="1">
    <source>
        <dbReference type="SAM" id="SignalP"/>
    </source>
</evidence>
<proteinExistence type="predicted"/>
<keyword evidence="1" id="KW-0732">Signal</keyword>
<feature type="signal peptide" evidence="1">
    <location>
        <begin position="1"/>
        <end position="25"/>
    </location>
</feature>
<evidence type="ECO:0000313" key="2">
    <source>
        <dbReference type="EMBL" id="NGY65696.1"/>
    </source>
</evidence>
<feature type="chain" id="PRO_5029022165" evidence="1">
    <location>
        <begin position="26"/>
        <end position="305"/>
    </location>
</feature>
<dbReference type="RefSeq" id="WP_166054682.1">
    <property type="nucleotide sequence ID" value="NZ_JAAMPJ010000017.1"/>
</dbReference>
<evidence type="ECO:0000313" key="3">
    <source>
        <dbReference type="Proteomes" id="UP000481360"/>
    </source>
</evidence>
<sequence length="305" mass="32062">MSRRVRRLLAIVTSLVVLGAQPAAATPERPDAVRAVLAWIDLLDYACNFTGNYRTPGSTSGGVVGGAAVSLDNALAGMETADGLPQEAVHTLRTLMSQSFRPQTCLDVRNTGAFGAVGTTAVRTLFSEYSSWGPPLLAARQENPDAVDAEITKLMDLQRRYAGQMSPGLHRNATRTTTPDPFAAMLFVVDAADAICEHSSSDEQTDALVAVWTTMFDRLGELDGAPEEALASARTLLAAVVGPGDCATADADGVLTLIGTEAARDLVAGWETYGPALLEFHAAHPDQVDPVLADVVAEATAIANR</sequence>
<reference evidence="2 3" key="1">
    <citation type="submission" date="2020-03" db="EMBL/GenBank/DDBJ databases">
        <title>Isolation and identification of active actinomycetes.</title>
        <authorList>
            <person name="Sun X."/>
        </authorList>
    </citation>
    <scope>NUCLEOTIDE SEQUENCE [LARGE SCALE GENOMIC DNA]</scope>
    <source>
        <strain evidence="2 3">NEAU-D13</strain>
    </source>
</reference>
<protein>
    <submittedName>
        <fullName evidence="2">Uncharacterized protein</fullName>
    </submittedName>
</protein>
<gene>
    <name evidence="2" type="ORF">G7043_43090</name>
</gene>
<accession>A0A7C9W1A5</accession>
<dbReference type="AlphaFoldDB" id="A0A7C9W1A5"/>
<dbReference type="Proteomes" id="UP000481360">
    <property type="component" value="Unassembled WGS sequence"/>
</dbReference>
<organism evidence="2 3">
    <name type="scientific">Lentzea alba</name>
    <dbReference type="NCBI Taxonomy" id="2714351"/>
    <lineage>
        <taxon>Bacteria</taxon>
        <taxon>Bacillati</taxon>
        <taxon>Actinomycetota</taxon>
        <taxon>Actinomycetes</taxon>
        <taxon>Pseudonocardiales</taxon>
        <taxon>Pseudonocardiaceae</taxon>
        <taxon>Lentzea</taxon>
    </lineage>
</organism>
<dbReference type="EMBL" id="JAAMPJ010000017">
    <property type="protein sequence ID" value="NGY65696.1"/>
    <property type="molecule type" value="Genomic_DNA"/>
</dbReference>
<name>A0A7C9W1A5_9PSEU</name>
<keyword evidence="3" id="KW-1185">Reference proteome</keyword>